<evidence type="ECO:0000256" key="7">
    <source>
        <dbReference type="SAM" id="MobiDB-lite"/>
    </source>
</evidence>
<dbReference type="SUPFAM" id="SSF54928">
    <property type="entry name" value="RNA-binding domain, RBD"/>
    <property type="match status" value="1"/>
</dbReference>
<dbReference type="SMART" id="SM00360">
    <property type="entry name" value="RRM"/>
    <property type="match status" value="1"/>
</dbReference>
<protein>
    <recommendedName>
        <fullName evidence="5">Eukaryotic translation initiation factor 3 subunit G</fullName>
        <shortName evidence="5">eIF3g</shortName>
    </recommendedName>
    <alternativeName>
        <fullName evidence="5">Eukaryotic translation initiation factor 3 RNA-binding subunit</fullName>
        <shortName evidence="5">eIF-3 RNA-binding subunit</shortName>
    </alternativeName>
    <alternativeName>
        <fullName evidence="5">Eukaryotic translation initiation factor 3 subunit 4</fullName>
    </alternativeName>
</protein>
<dbReference type="CDD" id="cd12408">
    <property type="entry name" value="RRM_eIF3G_like"/>
    <property type="match status" value="1"/>
</dbReference>
<gene>
    <name evidence="10" type="primary">LOC100901183</name>
</gene>
<comment type="subcellular location">
    <subcellularLocation>
        <location evidence="5">Cytoplasm</location>
    </subcellularLocation>
</comment>
<dbReference type="GO" id="GO:0033290">
    <property type="term" value="C:eukaryotic 48S preinitiation complex"/>
    <property type="evidence" value="ECO:0007669"/>
    <property type="project" value="UniProtKB-UniRule"/>
</dbReference>
<dbReference type="InterPro" id="IPR000504">
    <property type="entry name" value="RRM_dom"/>
</dbReference>
<organism evidence="9 10">
    <name type="scientific">Galendromus occidentalis</name>
    <name type="common">western predatory mite</name>
    <dbReference type="NCBI Taxonomy" id="34638"/>
    <lineage>
        <taxon>Eukaryota</taxon>
        <taxon>Metazoa</taxon>
        <taxon>Ecdysozoa</taxon>
        <taxon>Arthropoda</taxon>
        <taxon>Chelicerata</taxon>
        <taxon>Arachnida</taxon>
        <taxon>Acari</taxon>
        <taxon>Parasitiformes</taxon>
        <taxon>Mesostigmata</taxon>
        <taxon>Gamasina</taxon>
        <taxon>Phytoseioidea</taxon>
        <taxon>Phytoseiidae</taxon>
        <taxon>Typhlodrominae</taxon>
        <taxon>Galendromus</taxon>
    </lineage>
</organism>
<keyword evidence="2 5" id="KW-0396">Initiation factor</keyword>
<evidence type="ECO:0000256" key="2">
    <source>
        <dbReference type="ARBA" id="ARBA00022540"/>
    </source>
</evidence>
<evidence type="ECO:0000256" key="6">
    <source>
        <dbReference type="PROSITE-ProRule" id="PRU00176"/>
    </source>
</evidence>
<feature type="region of interest" description="Disordered" evidence="7">
    <location>
        <begin position="1"/>
        <end position="23"/>
    </location>
</feature>
<keyword evidence="1 5" id="KW-0963">Cytoplasm</keyword>
<dbReference type="GO" id="GO:0005852">
    <property type="term" value="C:eukaryotic translation initiation factor 3 complex"/>
    <property type="evidence" value="ECO:0007669"/>
    <property type="project" value="UniProtKB-UniRule"/>
</dbReference>
<evidence type="ECO:0000313" key="9">
    <source>
        <dbReference type="Proteomes" id="UP000694867"/>
    </source>
</evidence>
<dbReference type="AlphaFoldDB" id="A0AAJ6W0K6"/>
<comment type="subunit">
    <text evidence="5">Component of the eukaryotic translation initiation factor 3 (eIF-3) complex.</text>
</comment>
<dbReference type="Proteomes" id="UP000694867">
    <property type="component" value="Unplaced"/>
</dbReference>
<dbReference type="Pfam" id="PF12353">
    <property type="entry name" value="eIF3g"/>
    <property type="match status" value="1"/>
</dbReference>
<evidence type="ECO:0000256" key="3">
    <source>
        <dbReference type="ARBA" id="ARBA00022884"/>
    </source>
</evidence>
<dbReference type="PIRSF" id="PIRSF037949">
    <property type="entry name" value="Transl_init_eIF-3_RNA-bind"/>
    <property type="match status" value="1"/>
</dbReference>
<feature type="domain" description="RRM" evidence="8">
    <location>
        <begin position="200"/>
        <end position="278"/>
    </location>
</feature>
<dbReference type="GO" id="GO:0001732">
    <property type="term" value="P:formation of cytoplasmic translation initiation complex"/>
    <property type="evidence" value="ECO:0007669"/>
    <property type="project" value="UniProtKB-UniRule"/>
</dbReference>
<dbReference type="InterPro" id="IPR017334">
    <property type="entry name" value="eIF3_g"/>
</dbReference>
<comment type="similarity">
    <text evidence="5">Belongs to the eIF-3 subunit G family.</text>
</comment>
<dbReference type="InterPro" id="IPR034240">
    <property type="entry name" value="eIF3G_RRM"/>
</dbReference>
<dbReference type="InterPro" id="IPR024675">
    <property type="entry name" value="eIF3g_N"/>
</dbReference>
<feature type="compositionally biased region" description="Basic and acidic residues" evidence="7">
    <location>
        <begin position="1"/>
        <end position="12"/>
    </location>
</feature>
<dbReference type="CTD" id="31243"/>
<dbReference type="CDD" id="cd12933">
    <property type="entry name" value="eIF3G"/>
    <property type="match status" value="1"/>
</dbReference>
<keyword evidence="4 5" id="KW-0648">Protein biosynthesis</keyword>
<dbReference type="GeneID" id="100901183"/>
<accession>A0AAJ6W0K6</accession>
<dbReference type="HAMAP" id="MF_03006">
    <property type="entry name" value="eIF3g"/>
    <property type="match status" value="1"/>
</dbReference>
<dbReference type="PROSITE" id="PS50102">
    <property type="entry name" value="RRM"/>
    <property type="match status" value="1"/>
</dbReference>
<dbReference type="GO" id="GO:0003723">
    <property type="term" value="F:RNA binding"/>
    <property type="evidence" value="ECO:0007669"/>
    <property type="project" value="UniProtKB-UniRule"/>
</dbReference>
<evidence type="ECO:0000313" key="10">
    <source>
        <dbReference type="RefSeq" id="XP_003748485.1"/>
    </source>
</evidence>
<dbReference type="Gene3D" id="3.30.70.330">
    <property type="match status" value="1"/>
</dbReference>
<proteinExistence type="inferred from homology"/>
<dbReference type="PANTHER" id="PTHR10352">
    <property type="entry name" value="EUKARYOTIC TRANSLATION INITIATION FACTOR 3 SUBUNIT G"/>
    <property type="match status" value="1"/>
</dbReference>
<dbReference type="Pfam" id="PF00076">
    <property type="entry name" value="RRM_1"/>
    <property type="match status" value="1"/>
</dbReference>
<dbReference type="KEGG" id="goe:100901183"/>
<keyword evidence="3 6" id="KW-0694">RNA-binding</keyword>
<sequence>MMKSSWADRVEFEQGDLPEPSERIDGSLKIITDYREKDGKKFKVISTYKMEKKEVAKSVAHRKSLKKFGDSKNDSAGPNPATTIVAEEIFMQFVSIRGGVEEQQETEEDLQLQAKTQLSKVVACRICKEDHWTTHCPYKNQMPSNTPLDESSRAAAAAANAASKTSDSKVERYVSPGLRDGFGGRRGESMPLTRQNRDEATVRVTNLSEDVKDSDLTELFKPFGRITRIFLAKDKITNVPKGFAFVSYERISEAQNAINHVHGYGYDNLILSVEMANKSNN</sequence>
<keyword evidence="9" id="KW-1185">Reference proteome</keyword>
<name>A0AAJ6W0K6_9ACAR</name>
<evidence type="ECO:0000256" key="4">
    <source>
        <dbReference type="ARBA" id="ARBA00022917"/>
    </source>
</evidence>
<feature type="region of interest" description="Disordered" evidence="7">
    <location>
        <begin position="144"/>
        <end position="197"/>
    </location>
</feature>
<dbReference type="InterPro" id="IPR035979">
    <property type="entry name" value="RBD_domain_sf"/>
</dbReference>
<evidence type="ECO:0000259" key="8">
    <source>
        <dbReference type="PROSITE" id="PS50102"/>
    </source>
</evidence>
<comment type="function">
    <text evidence="5">RNA-binding component of the eukaryotic translation initiation factor 3 (eIF-3) complex, which is involved in protein synthesis of a specialized repertoire of mRNAs and, together with other initiation factors, stimulates binding of mRNA and methionyl-tRNAi to the 40S ribosome. The eIF-3 complex specifically targets and initiates translation of a subset of mRNAs involved in cell proliferation. This subunit can bind 18S rRNA.</text>
</comment>
<dbReference type="GO" id="GO:0003743">
    <property type="term" value="F:translation initiation factor activity"/>
    <property type="evidence" value="ECO:0007669"/>
    <property type="project" value="UniProtKB-UniRule"/>
</dbReference>
<reference evidence="10" key="1">
    <citation type="submission" date="2025-08" db="UniProtKB">
        <authorList>
            <consortium name="RefSeq"/>
        </authorList>
    </citation>
    <scope>IDENTIFICATION</scope>
</reference>
<dbReference type="GO" id="GO:0016282">
    <property type="term" value="C:eukaryotic 43S preinitiation complex"/>
    <property type="evidence" value="ECO:0007669"/>
    <property type="project" value="UniProtKB-UniRule"/>
</dbReference>
<dbReference type="RefSeq" id="XP_003748485.1">
    <property type="nucleotide sequence ID" value="XM_003748437.1"/>
</dbReference>
<evidence type="ECO:0000256" key="1">
    <source>
        <dbReference type="ARBA" id="ARBA00022490"/>
    </source>
</evidence>
<evidence type="ECO:0000256" key="5">
    <source>
        <dbReference type="HAMAP-Rule" id="MF_03006"/>
    </source>
</evidence>
<dbReference type="InterPro" id="IPR012677">
    <property type="entry name" value="Nucleotide-bd_a/b_plait_sf"/>
</dbReference>